<protein>
    <submittedName>
        <fullName evidence="1">Uncharacterized protein</fullName>
    </submittedName>
</protein>
<organism evidence="1 2">
    <name type="scientific">Gordonia pseudamarae</name>
    <dbReference type="NCBI Taxonomy" id="2831662"/>
    <lineage>
        <taxon>Bacteria</taxon>
        <taxon>Bacillati</taxon>
        <taxon>Actinomycetota</taxon>
        <taxon>Actinomycetes</taxon>
        <taxon>Mycobacteriales</taxon>
        <taxon>Gordoniaceae</taxon>
        <taxon>Gordonia</taxon>
    </lineage>
</organism>
<dbReference type="RefSeq" id="WP_213245487.1">
    <property type="nucleotide sequence ID" value="NZ_CP045806.1"/>
</dbReference>
<dbReference type="Proteomes" id="UP001059836">
    <property type="component" value="Chromosome"/>
</dbReference>
<reference evidence="1" key="1">
    <citation type="journal article" date="2021" name="Nat. Microbiol.">
        <title>Cocultivation of an ultrasmall environmental parasitic bacterium with lytic ability against bacteria associated with wastewater foams.</title>
        <authorList>
            <person name="Batinovic S."/>
            <person name="Rose J.J.A."/>
            <person name="Ratcliffe J."/>
            <person name="Seviour R.J."/>
            <person name="Petrovski S."/>
        </authorList>
    </citation>
    <scope>NUCLEOTIDE SEQUENCE</scope>
    <source>
        <strain evidence="1">CON9</strain>
    </source>
</reference>
<sequence>MSIVERFPRIRDRSTPSWITDAADDDSDLVEVARRSLLDAVHELSPQAGYPYQLDLRLVGEATRNGRLPTDAMVIANRFQQEVREALVGSELRDIQLDWCGISEGSAVLHLMPRPHAAAENDELDLAGIDHFEAAVAHVLAVHDRLEGDEPDAAFGGERGALLDRVRQMADSLSEQALALEVTAHGSQGKIYSSTLSQRGQRRAHELFSKVLRETKNERVTGLIVSADIEARAITIRSAKHRGKVEVLDIPQQLIADGELRAGVEADVIVELVTDSDRAGRQRSSRRSWIGYPGEQTALDV</sequence>
<accession>A0ABX6IMW0</accession>
<keyword evidence="2" id="KW-1185">Reference proteome</keyword>
<dbReference type="EMBL" id="CP045809">
    <property type="protein sequence ID" value="QHN37140.1"/>
    <property type="molecule type" value="Genomic_DNA"/>
</dbReference>
<evidence type="ECO:0000313" key="1">
    <source>
        <dbReference type="EMBL" id="QHN37140.1"/>
    </source>
</evidence>
<proteinExistence type="predicted"/>
<name>A0ABX6IMW0_9ACTN</name>
<gene>
    <name evidence="1" type="ORF">GII31_21810</name>
</gene>
<evidence type="ECO:0000313" key="2">
    <source>
        <dbReference type="Proteomes" id="UP001059836"/>
    </source>
</evidence>